<reference evidence="3 4" key="2">
    <citation type="submission" date="2016-08" db="EMBL/GenBank/DDBJ databases">
        <title>Pervasive Adenine N6-methylation of Active Genes in Fungi.</title>
        <authorList>
            <consortium name="DOE Joint Genome Institute"/>
            <person name="Mondo S.J."/>
            <person name="Dannebaum R.O."/>
            <person name="Kuo R.C."/>
            <person name="Labutti K."/>
            <person name="Haridas S."/>
            <person name="Kuo A."/>
            <person name="Salamov A."/>
            <person name="Ahrendt S.R."/>
            <person name="Lipzen A."/>
            <person name="Sullivan W."/>
            <person name="Andreopoulos W.B."/>
            <person name="Clum A."/>
            <person name="Lindquist E."/>
            <person name="Daum C."/>
            <person name="Ramamoorthy G.K."/>
            <person name="Gryganskyi A."/>
            <person name="Culley D."/>
            <person name="Magnuson J.K."/>
            <person name="James T.Y."/>
            <person name="O'Malley M.A."/>
            <person name="Stajich J.E."/>
            <person name="Spatafora J.W."/>
            <person name="Visel A."/>
            <person name="Grigoriev I.V."/>
        </authorList>
    </citation>
    <scope>NUCLEOTIDE SEQUENCE [LARGE SCALE GENOMIC DNA]</scope>
    <source>
        <strain evidence="3 4">S4</strain>
    </source>
</reference>
<evidence type="ECO:0000313" key="3">
    <source>
        <dbReference type="EMBL" id="ORX81896.1"/>
    </source>
</evidence>
<dbReference type="GO" id="GO:0006366">
    <property type="term" value="P:transcription by RNA polymerase II"/>
    <property type="evidence" value="ECO:0007669"/>
    <property type="project" value="InterPro"/>
</dbReference>
<reference evidence="3 4" key="1">
    <citation type="submission" date="2016-08" db="EMBL/GenBank/DDBJ databases">
        <title>A Parts List for Fungal Cellulosomes Revealed by Comparative Genomics.</title>
        <authorList>
            <consortium name="DOE Joint Genome Institute"/>
            <person name="Haitjema C.H."/>
            <person name="Gilmore S.P."/>
            <person name="Henske J.K."/>
            <person name="Solomon K.V."/>
            <person name="De Groot R."/>
            <person name="Kuo A."/>
            <person name="Mondo S.J."/>
            <person name="Salamov A.A."/>
            <person name="Labutti K."/>
            <person name="Zhao Z."/>
            <person name="Chiniquy J."/>
            <person name="Barry K."/>
            <person name="Brewer H.M."/>
            <person name="Purvine S.O."/>
            <person name="Wright A.T."/>
            <person name="Boxma B."/>
            <person name="Van Alen T."/>
            <person name="Hackstein J.H."/>
            <person name="Baker S.E."/>
            <person name="Grigoriev I.V."/>
            <person name="O'Malley M.A."/>
        </authorList>
    </citation>
    <scope>NUCLEOTIDE SEQUENCE [LARGE SCALE GENOMIC DNA]</scope>
    <source>
        <strain evidence="3 4">S4</strain>
    </source>
</reference>
<dbReference type="PANTHER" id="PTHR21483:SF18">
    <property type="entry name" value="RNA POLYMERASE II-ASSOCIATED PROTEIN 1"/>
    <property type="match status" value="1"/>
</dbReference>
<organism evidence="3 4">
    <name type="scientific">Anaeromyces robustus</name>
    <dbReference type="NCBI Taxonomy" id="1754192"/>
    <lineage>
        <taxon>Eukaryota</taxon>
        <taxon>Fungi</taxon>
        <taxon>Fungi incertae sedis</taxon>
        <taxon>Chytridiomycota</taxon>
        <taxon>Chytridiomycota incertae sedis</taxon>
        <taxon>Neocallimastigomycetes</taxon>
        <taxon>Neocallimastigales</taxon>
        <taxon>Neocallimastigaceae</taxon>
        <taxon>Anaeromyces</taxon>
    </lineage>
</organism>
<comment type="caution">
    <text evidence="3">The sequence shown here is derived from an EMBL/GenBank/DDBJ whole genome shotgun (WGS) entry which is preliminary data.</text>
</comment>
<dbReference type="STRING" id="1754192.A0A1Y1X910"/>
<evidence type="ECO:0000313" key="4">
    <source>
        <dbReference type="Proteomes" id="UP000193944"/>
    </source>
</evidence>
<proteinExistence type="predicted"/>
<dbReference type="InterPro" id="IPR057989">
    <property type="entry name" value="TPR_RPAP1/MINIYO-like"/>
</dbReference>
<protein>
    <submittedName>
        <fullName evidence="3">Uncharacterized protein</fullName>
    </submittedName>
</protein>
<evidence type="ECO:0000259" key="2">
    <source>
        <dbReference type="Pfam" id="PF25766"/>
    </source>
</evidence>
<sequence length="1389" mass="162249">MTNPITNNTDISKTKKLLKDLLKTTKLSSSSSLTPKKNLLNNEKKAMSYEDLDADKKAFIENNQFNTSSLEDVNDMDMLKLAEREATSKEELEKIEWMKPINNDEQENQNNNETLSISRLRFDFKGNIIDKNSDISMSKGLHHHGDDPTHAGYTLDEFLYLTRSTVFSQKSLCIQALSSCIKNAYTGKYSVQISKDIIDYLMEKKSIINIRMALDDANETVIVSALEALATFLGKTKSFDIDSDILNIKNKNVCQPLEKMARCNNFNVFCLNPRNINNYSIKISGSTVKKNLQEVLLDSAPKENENSIEYHADIVSKDIVKGLLKMSLLQRFNYLLKYYPLPPSALDDVIWILSTIALHSEKAANDILNNKNIIYQIIDECLSINWPLTLDIESQTNYPIISALNLIKILCLSSKDNSQYLIDSGILTILIRFILIEPSEIEKDIYPLACTIQEYVLHIFKIIIDYGLYSSVFSDIREAILKYFGSIGTKFISSGLLINGIEEDIWRMNAHFQFLSSLFNCLMCNEFSNEEYLNYAPETLIQPFLKNIIEFLLDLNTRTFEPSYNDTNKFLSIQVLISNGLNMINNYIKYMVKQQFGNINKNNPKEVINKDQLNEILKLSNIEIDKFINNITNDFSISLCSRLKIFRLIWNKNKLKILKSFEIKNEKREQAQLQPNITEFFEFSYLPGWYHPAQIEYINSFNNISMLSYILQKRIESQILLGLNNEAYDDDVMMIIKQYLLILVHPEYTSLSWTSIFIDNLVQSLTSWVIYAELNWEKEMNKLTDLKINEYFQLWYLALLYILPKLIIHNEAKVKYIINCLFAKDNLKFLYKVEFNNIFLNDDKNLNDIILQERRKRFLNTFDNNYQSLVDYSDTIKDYLKKMIYDNENEDNNHGLSSYFIRYKTISKNKKQEKCLPLPINWVFKLIDETLKTYNTPKELITNIKSILFYIFMVLKNINIQQVLLNSPVCLKHNLKDQVISSFGMTNDWIMLELMKIYLISCEGSGNTIEQNETYEIFNDINISRLLIELYRIILKYDRYRNNYMMKSKIVKSLLTRLDRNNIIQSAYCPFNNQSSVSLYKNLIEQFKSSSYGDNVFICYIVYPIQGRYLNEFKELFWNEVQDDFSRLFPSDIALLKSDNVDENIKKEMKEIKDTIDDLIVPQKEHIELFRSTFINWIKPYETSLNILQCMFKCILSVINYELSNKGEANEILETISVVKDILLENKIGNNFSLLNRYISKKNWVFWISVGHISQFIYSKFNKSKASKSIRSSIPYTTITPIFNNTKETFSASIVDDIKKIDQFTTEELKKLYNNINQMDKDFLKCLFLSIKCVNPDDESEEIKNKKLISETLKFNITNGGLFISLLKDVESLNYLKKTQIYDFLYDNL</sequence>
<dbReference type="OrthoDB" id="348201at2759"/>
<dbReference type="EMBL" id="MCFG01000108">
    <property type="protein sequence ID" value="ORX81896.1"/>
    <property type="molecule type" value="Genomic_DNA"/>
</dbReference>
<dbReference type="InterPro" id="IPR039913">
    <property type="entry name" value="RPAP1/Rba50"/>
</dbReference>
<dbReference type="Pfam" id="PF08620">
    <property type="entry name" value="RPAP1_C"/>
    <property type="match status" value="1"/>
</dbReference>
<name>A0A1Y1X910_9FUNG</name>
<feature type="domain" description="RPAP1 C-terminal" evidence="1">
    <location>
        <begin position="120"/>
        <end position="184"/>
    </location>
</feature>
<keyword evidence="4" id="KW-1185">Reference proteome</keyword>
<dbReference type="Proteomes" id="UP000193944">
    <property type="component" value="Unassembled WGS sequence"/>
</dbReference>
<evidence type="ECO:0000259" key="1">
    <source>
        <dbReference type="Pfam" id="PF08620"/>
    </source>
</evidence>
<feature type="domain" description="RPAP1/MINIYO-like TPR repeats" evidence="2">
    <location>
        <begin position="1073"/>
        <end position="1122"/>
    </location>
</feature>
<accession>A0A1Y1X910</accession>
<dbReference type="InterPro" id="IPR013929">
    <property type="entry name" value="RPAP1_C"/>
</dbReference>
<gene>
    <name evidence="3" type="ORF">BCR32DRAFT_327104</name>
</gene>
<dbReference type="Pfam" id="PF25766">
    <property type="entry name" value="TPR_RPAP1"/>
    <property type="match status" value="1"/>
</dbReference>
<dbReference type="PANTHER" id="PTHR21483">
    <property type="entry name" value="RNA POLYMERASE II-ASSOCIATED PROTEIN 1"/>
    <property type="match status" value="1"/>
</dbReference>